<keyword evidence="3" id="KW-0328">Glycosyltransferase</keyword>
<keyword evidence="5 6" id="KW-0472">Membrane</keyword>
<evidence type="ECO:0000256" key="5">
    <source>
        <dbReference type="ARBA" id="ARBA00023136"/>
    </source>
</evidence>
<evidence type="ECO:0000313" key="9">
    <source>
        <dbReference type="Proteomes" id="UP000242763"/>
    </source>
</evidence>
<dbReference type="OrthoDB" id="8416156at2"/>
<comment type="subcellular location">
    <subcellularLocation>
        <location evidence="1">Cell membrane</location>
    </subcellularLocation>
</comment>
<reference evidence="9" key="1">
    <citation type="submission" date="2016-10" db="EMBL/GenBank/DDBJ databases">
        <authorList>
            <person name="Varghese N."/>
            <person name="Submissions S."/>
        </authorList>
    </citation>
    <scope>NUCLEOTIDE SEQUENCE [LARGE SCALE GENOMIC DNA]</scope>
    <source>
        <strain evidence="9">DSM 21857</strain>
    </source>
</reference>
<dbReference type="PANTHER" id="PTHR43646">
    <property type="entry name" value="GLYCOSYLTRANSFERASE"/>
    <property type="match status" value="1"/>
</dbReference>
<organism evidence="8 9">
    <name type="scientific">Aquamicrobium aerolatum DSM 21857</name>
    <dbReference type="NCBI Taxonomy" id="1121003"/>
    <lineage>
        <taxon>Bacteria</taxon>
        <taxon>Pseudomonadati</taxon>
        <taxon>Pseudomonadota</taxon>
        <taxon>Alphaproteobacteria</taxon>
        <taxon>Hyphomicrobiales</taxon>
        <taxon>Phyllobacteriaceae</taxon>
        <taxon>Aerobium</taxon>
    </lineage>
</organism>
<dbReference type="RefSeq" id="WP_091523656.1">
    <property type="nucleotide sequence ID" value="NZ_FORF01000017.1"/>
</dbReference>
<keyword evidence="9" id="KW-1185">Reference proteome</keyword>
<dbReference type="Gene3D" id="3.90.550.10">
    <property type="entry name" value="Spore Coat Polysaccharide Biosynthesis Protein SpsA, Chain A"/>
    <property type="match status" value="1"/>
</dbReference>
<gene>
    <name evidence="8" type="ORF">SAMN03080618_02870</name>
</gene>
<keyword evidence="4 8" id="KW-0808">Transferase</keyword>
<evidence type="ECO:0000259" key="7">
    <source>
        <dbReference type="Pfam" id="PF00535"/>
    </source>
</evidence>
<proteinExistence type="predicted"/>
<dbReference type="Proteomes" id="UP000242763">
    <property type="component" value="Unassembled WGS sequence"/>
</dbReference>
<keyword evidence="6" id="KW-1133">Transmembrane helix</keyword>
<dbReference type="InterPro" id="IPR029044">
    <property type="entry name" value="Nucleotide-diphossugar_trans"/>
</dbReference>
<evidence type="ECO:0000256" key="3">
    <source>
        <dbReference type="ARBA" id="ARBA00022676"/>
    </source>
</evidence>
<dbReference type="InterPro" id="IPR001173">
    <property type="entry name" value="Glyco_trans_2-like"/>
</dbReference>
<feature type="domain" description="Glycosyltransferase 2-like" evidence="7">
    <location>
        <begin position="22"/>
        <end position="146"/>
    </location>
</feature>
<sequence length="338" mass="38221">MNEFLETVSYADDDLTLPAIAVVVIGRNEGQRLIDCLASLASYAGRTVYVDSGSTDGSCEAARRFGVQVVELDMKQPFTAARARNAGYRELCTKWPDTRYVQFVDGDCRVDDDWIATAWRFMATRPDVAIVFGRRRESHPDHSVYNQLCDREWDGPPGDVMECGGDIFGRVQALDAAGGYRASLIAGEEPELCVRLRELGWKIWRLDHEMTLHDANMTTIRQWWQRNRRAGHAFAEVASLHWQSPQGIWKRSFLRTVSWGGVLPVVALAGALVHPAALVLLLLYPLQMVRIAARDGFSIEGWRHGFFGVLGKFAEFHGAATWMFRRLIGQREKLIEYK</sequence>
<evidence type="ECO:0000256" key="6">
    <source>
        <dbReference type="SAM" id="Phobius"/>
    </source>
</evidence>
<dbReference type="EMBL" id="FORF01000017">
    <property type="protein sequence ID" value="SFJ40077.1"/>
    <property type="molecule type" value="Genomic_DNA"/>
</dbReference>
<dbReference type="Pfam" id="PF00535">
    <property type="entry name" value="Glycos_transf_2"/>
    <property type="match status" value="1"/>
</dbReference>
<name>A0A1I3R401_9HYPH</name>
<dbReference type="SUPFAM" id="SSF53448">
    <property type="entry name" value="Nucleotide-diphospho-sugar transferases"/>
    <property type="match status" value="1"/>
</dbReference>
<dbReference type="GO" id="GO:0016757">
    <property type="term" value="F:glycosyltransferase activity"/>
    <property type="evidence" value="ECO:0007669"/>
    <property type="project" value="UniProtKB-KW"/>
</dbReference>
<evidence type="ECO:0000313" key="8">
    <source>
        <dbReference type="EMBL" id="SFJ40077.1"/>
    </source>
</evidence>
<evidence type="ECO:0000256" key="2">
    <source>
        <dbReference type="ARBA" id="ARBA00022475"/>
    </source>
</evidence>
<protein>
    <submittedName>
        <fullName evidence="8">Glycosyltransferase, GT2 family</fullName>
    </submittedName>
</protein>
<evidence type="ECO:0000256" key="4">
    <source>
        <dbReference type="ARBA" id="ARBA00022679"/>
    </source>
</evidence>
<accession>A0A1I3R401</accession>
<keyword evidence="2" id="KW-1003">Cell membrane</keyword>
<evidence type="ECO:0000256" key="1">
    <source>
        <dbReference type="ARBA" id="ARBA00004236"/>
    </source>
</evidence>
<feature type="transmembrane region" description="Helical" evidence="6">
    <location>
        <begin position="259"/>
        <end position="284"/>
    </location>
</feature>
<dbReference type="AlphaFoldDB" id="A0A1I3R401"/>
<dbReference type="PANTHER" id="PTHR43646:SF2">
    <property type="entry name" value="GLYCOSYLTRANSFERASE 2-LIKE DOMAIN-CONTAINING PROTEIN"/>
    <property type="match status" value="1"/>
</dbReference>
<dbReference type="GO" id="GO:0005886">
    <property type="term" value="C:plasma membrane"/>
    <property type="evidence" value="ECO:0007669"/>
    <property type="project" value="UniProtKB-SubCell"/>
</dbReference>
<dbReference type="STRING" id="1121003.SAMN03080618_02870"/>
<keyword evidence="6" id="KW-0812">Transmembrane</keyword>